<evidence type="ECO:0000256" key="3">
    <source>
        <dbReference type="ARBA" id="ARBA00022801"/>
    </source>
</evidence>
<comment type="similarity">
    <text evidence="1">Belongs to the peptidase C40 family.</text>
</comment>
<dbReference type="Proteomes" id="UP000198929">
    <property type="component" value="Unassembled WGS sequence"/>
</dbReference>
<dbReference type="STRING" id="1121357.SAMN05661109_00028"/>
<feature type="chain" id="PRO_5039144257" evidence="6">
    <location>
        <begin position="35"/>
        <end position="344"/>
    </location>
</feature>
<keyword evidence="5" id="KW-0175">Coiled coil</keyword>
<feature type="signal peptide" evidence="6">
    <location>
        <begin position="1"/>
        <end position="34"/>
    </location>
</feature>
<evidence type="ECO:0000313" key="9">
    <source>
        <dbReference type="Proteomes" id="UP000198929"/>
    </source>
</evidence>
<dbReference type="PANTHER" id="PTHR47359">
    <property type="entry name" value="PEPTIDOGLYCAN DL-ENDOPEPTIDASE CWLO"/>
    <property type="match status" value="1"/>
</dbReference>
<proteinExistence type="inferred from homology"/>
<gene>
    <name evidence="8" type="ORF">SAMN05661109_00028</name>
</gene>
<dbReference type="InterPro" id="IPR051794">
    <property type="entry name" value="PG_Endopeptidase_C40"/>
</dbReference>
<feature type="coiled-coil region" evidence="5">
    <location>
        <begin position="170"/>
        <end position="208"/>
    </location>
</feature>
<evidence type="ECO:0000256" key="4">
    <source>
        <dbReference type="ARBA" id="ARBA00022807"/>
    </source>
</evidence>
<dbReference type="PROSITE" id="PS51935">
    <property type="entry name" value="NLPC_P60"/>
    <property type="match status" value="1"/>
</dbReference>
<dbReference type="PANTHER" id="PTHR47359:SF3">
    <property type="entry name" value="NLP_P60 DOMAIN-CONTAINING PROTEIN-RELATED"/>
    <property type="match status" value="1"/>
</dbReference>
<dbReference type="InterPro" id="IPR038765">
    <property type="entry name" value="Papain-like_cys_pep_sf"/>
</dbReference>
<evidence type="ECO:0000256" key="2">
    <source>
        <dbReference type="ARBA" id="ARBA00022670"/>
    </source>
</evidence>
<dbReference type="GO" id="GO:0006508">
    <property type="term" value="P:proteolysis"/>
    <property type="evidence" value="ECO:0007669"/>
    <property type="project" value="UniProtKB-KW"/>
</dbReference>
<dbReference type="InterPro" id="IPR000064">
    <property type="entry name" value="NLP_P60_dom"/>
</dbReference>
<dbReference type="EMBL" id="FOGQ01000001">
    <property type="protein sequence ID" value="SER37288.1"/>
    <property type="molecule type" value="Genomic_DNA"/>
</dbReference>
<dbReference type="Gene3D" id="3.90.1720.10">
    <property type="entry name" value="endopeptidase domain like (from Nostoc punctiforme)"/>
    <property type="match status" value="1"/>
</dbReference>
<keyword evidence="2" id="KW-0645">Protease</keyword>
<keyword evidence="6" id="KW-0732">Signal</keyword>
<dbReference type="GO" id="GO:0008234">
    <property type="term" value="F:cysteine-type peptidase activity"/>
    <property type="evidence" value="ECO:0007669"/>
    <property type="project" value="UniProtKB-KW"/>
</dbReference>
<keyword evidence="4" id="KW-0788">Thiol protease</keyword>
<protein>
    <submittedName>
        <fullName evidence="8">NlpC/P60 family protein</fullName>
    </submittedName>
</protein>
<evidence type="ECO:0000313" key="8">
    <source>
        <dbReference type="EMBL" id="SER37288.1"/>
    </source>
</evidence>
<feature type="coiled-coil region" evidence="5">
    <location>
        <begin position="44"/>
        <end position="92"/>
    </location>
</feature>
<feature type="domain" description="NlpC/P60" evidence="7">
    <location>
        <begin position="230"/>
        <end position="344"/>
    </location>
</feature>
<sequence length="344" mass="36959">MAKHRAPRRSRFTFLVPSLTAAAVSTGLAFPVDAQDIDKLISQMDEVSTAAGAKNEEVKELENDIERAQSNLDRLKDEAESANAAAARAIGAKNGYQSDVNGIAVSKYRNVQKDPLITTLESGNPQTVIDRASYLGSISRNTERTLGELQDANQTAAQMANAANIALAEAEFYRNQLDSKHRKLNEERSELEEQVRNLENQVNSLDGEAREEWLNKNGPIKNPQPGLALNPAASGVVGAAMSKIGAPYGWGAAGPNQFDCSGLMFWAYAQNGKSIPRTSQAQLAGGQSVPLSDLQPGDIIGYYPGVTHVGMYIGNGQVVHASDYGIPVQVVPYNSMPIQGAARY</sequence>
<organism evidence="8 9">
    <name type="scientific">Corynebacterium cystitidis DSM 20524</name>
    <dbReference type="NCBI Taxonomy" id="1121357"/>
    <lineage>
        <taxon>Bacteria</taxon>
        <taxon>Bacillati</taxon>
        <taxon>Actinomycetota</taxon>
        <taxon>Actinomycetes</taxon>
        <taxon>Mycobacteriales</taxon>
        <taxon>Corynebacteriaceae</taxon>
        <taxon>Corynebacterium</taxon>
    </lineage>
</organism>
<keyword evidence="9" id="KW-1185">Reference proteome</keyword>
<dbReference type="Gene3D" id="6.10.250.3150">
    <property type="match status" value="1"/>
</dbReference>
<dbReference type="Pfam" id="PF00877">
    <property type="entry name" value="NLPC_P60"/>
    <property type="match status" value="1"/>
</dbReference>
<name>A0A1H9NMW9_9CORY</name>
<reference evidence="9" key="1">
    <citation type="submission" date="2016-10" db="EMBL/GenBank/DDBJ databases">
        <authorList>
            <person name="Varghese N."/>
            <person name="Submissions S."/>
        </authorList>
    </citation>
    <scope>NUCLEOTIDE SEQUENCE [LARGE SCALE GENOMIC DNA]</scope>
    <source>
        <strain evidence="9">DSM 20524</strain>
    </source>
</reference>
<dbReference type="AlphaFoldDB" id="A0A1H9NMW9"/>
<evidence type="ECO:0000256" key="5">
    <source>
        <dbReference type="SAM" id="Coils"/>
    </source>
</evidence>
<accession>A0A1H9NMW9</accession>
<evidence type="ECO:0000256" key="1">
    <source>
        <dbReference type="ARBA" id="ARBA00007074"/>
    </source>
</evidence>
<evidence type="ECO:0000256" key="6">
    <source>
        <dbReference type="SAM" id="SignalP"/>
    </source>
</evidence>
<dbReference type="SUPFAM" id="SSF54001">
    <property type="entry name" value="Cysteine proteinases"/>
    <property type="match status" value="1"/>
</dbReference>
<evidence type="ECO:0000259" key="7">
    <source>
        <dbReference type="PROSITE" id="PS51935"/>
    </source>
</evidence>
<keyword evidence="3" id="KW-0378">Hydrolase</keyword>